<gene>
    <name evidence="2" type="ORF">Pmar_PMAR011815</name>
</gene>
<dbReference type="EMBL" id="GG680918">
    <property type="protein sequence ID" value="EER05768.1"/>
    <property type="molecule type" value="Genomic_DNA"/>
</dbReference>
<dbReference type="GeneID" id="9042970"/>
<keyword evidence="1" id="KW-0732">Signal</keyword>
<sequence>MRMLILIIYAAISIYADGVSDASPPQPGPVEPKLDCPPPPIVFEDPPRCLQHTGLSCLYARQSSTQLRMGSIVKSFDDNELVVVFQIDSSIPRRLSLDIPEASGTFLFRASLPSERKLTIKFHIPYFRAHGGYIPPFRRHIKELTFRTRLATKAHVPNWGSVRAYSRSTGKARAYIRGPNHPGWVKIVQRAKGRRRGLFLEVIFYLRMYTRDGLNWGRFYAYADFKLRGERNGTGFNHEGRVFLFNRTSTIVHSSLSAPLPKDEHLSYGVAHEE</sequence>
<keyword evidence="3" id="KW-1185">Reference proteome</keyword>
<reference evidence="2 3" key="1">
    <citation type="submission" date="2008-07" db="EMBL/GenBank/DDBJ databases">
        <authorList>
            <person name="El-Sayed N."/>
            <person name="Caler E."/>
            <person name="Inman J."/>
            <person name="Amedeo P."/>
            <person name="Hass B."/>
            <person name="Wortman J."/>
        </authorList>
    </citation>
    <scope>NUCLEOTIDE SEQUENCE [LARGE SCALE GENOMIC DNA]</scope>
    <source>
        <strain evidence="3">ATCC 50983 / TXsc</strain>
    </source>
</reference>
<feature type="signal peptide" evidence="1">
    <location>
        <begin position="1"/>
        <end position="18"/>
    </location>
</feature>
<evidence type="ECO:0000313" key="2">
    <source>
        <dbReference type="EMBL" id="EER05768.1"/>
    </source>
</evidence>
<feature type="chain" id="PRO_5002954998" evidence="1">
    <location>
        <begin position="19"/>
        <end position="274"/>
    </location>
</feature>
<dbReference type="RefSeq" id="XP_002773952.1">
    <property type="nucleotide sequence ID" value="XM_002773906.1"/>
</dbReference>
<name>C5LCT5_PERM5</name>
<dbReference type="InParanoid" id="C5LCT5"/>
<organism evidence="3">
    <name type="scientific">Perkinsus marinus (strain ATCC 50983 / TXsc)</name>
    <dbReference type="NCBI Taxonomy" id="423536"/>
    <lineage>
        <taxon>Eukaryota</taxon>
        <taxon>Sar</taxon>
        <taxon>Alveolata</taxon>
        <taxon>Perkinsozoa</taxon>
        <taxon>Perkinsea</taxon>
        <taxon>Perkinsida</taxon>
        <taxon>Perkinsidae</taxon>
        <taxon>Perkinsus</taxon>
    </lineage>
</organism>
<protein>
    <submittedName>
        <fullName evidence="2">Uncharacterized protein</fullName>
    </submittedName>
</protein>
<dbReference type="Proteomes" id="UP000007800">
    <property type="component" value="Unassembled WGS sequence"/>
</dbReference>
<evidence type="ECO:0000313" key="3">
    <source>
        <dbReference type="Proteomes" id="UP000007800"/>
    </source>
</evidence>
<evidence type="ECO:0000256" key="1">
    <source>
        <dbReference type="SAM" id="SignalP"/>
    </source>
</evidence>
<dbReference type="AlphaFoldDB" id="C5LCT5"/>
<accession>C5LCT5</accession>
<proteinExistence type="predicted"/>